<dbReference type="PRINTS" id="PR02008">
    <property type="entry name" value="RCMTFAMILY"/>
</dbReference>
<feature type="domain" description="SAM-dependent MTase RsmB/NOP-type" evidence="8">
    <location>
        <begin position="66"/>
        <end position="351"/>
    </location>
</feature>
<dbReference type="InterPro" id="IPR005155">
    <property type="entry name" value="UPF0113_PUA"/>
</dbReference>
<keyword evidence="5 6" id="KW-0694">RNA-binding</keyword>
<dbReference type="InterPro" id="IPR031340">
    <property type="entry name" value="RsmF_methylt_CI"/>
</dbReference>
<protein>
    <submittedName>
        <fullName evidence="9">NOL1/NOP2/sun family protein</fullName>
    </submittedName>
</protein>
<dbReference type="InterPro" id="IPR049560">
    <property type="entry name" value="MeTrfase_RsmB-F_NOP2_cat"/>
</dbReference>
<dbReference type="InterPro" id="IPR023267">
    <property type="entry name" value="RCMT"/>
</dbReference>
<dbReference type="EMBL" id="AEWT01000001">
    <property type="protein sequence ID" value="EGC71264.1"/>
    <property type="molecule type" value="Genomic_DNA"/>
</dbReference>
<comment type="caution">
    <text evidence="6">Lacks conserved residue(s) required for the propagation of feature annotation.</text>
</comment>
<comment type="caution">
    <text evidence="9">The sequence shown here is derived from an EMBL/GenBank/DDBJ whole genome shotgun (WGS) entry which is preliminary data.</text>
</comment>
<evidence type="ECO:0000259" key="8">
    <source>
        <dbReference type="PROSITE" id="PS51686"/>
    </source>
</evidence>
<dbReference type="Pfam" id="PF13636">
    <property type="entry name" value="Methyltranf_PUA"/>
    <property type="match status" value="1"/>
</dbReference>
<dbReference type="HOGENOM" id="CLU_005316_6_1_9"/>
<dbReference type="InterPro" id="IPR001678">
    <property type="entry name" value="MeTrfase_RsmB-F_NOP2_dom"/>
</dbReference>
<dbReference type="AlphaFoldDB" id="F0EF69"/>
<keyword evidence="3 6" id="KW-0808">Transferase</keyword>
<dbReference type="InterPro" id="IPR031341">
    <property type="entry name" value="Methyltr_RsmF_N"/>
</dbReference>
<evidence type="ECO:0000256" key="1">
    <source>
        <dbReference type="ARBA" id="ARBA00022490"/>
    </source>
</evidence>
<organism evidence="9 10">
    <name type="scientific">Enterococcus casseliflavus ATCC 12755</name>
    <dbReference type="NCBI Taxonomy" id="888066"/>
    <lineage>
        <taxon>Bacteria</taxon>
        <taxon>Bacillati</taxon>
        <taxon>Bacillota</taxon>
        <taxon>Bacilli</taxon>
        <taxon>Lactobacillales</taxon>
        <taxon>Enterococcaceae</taxon>
        <taxon>Enterococcus</taxon>
    </lineage>
</organism>
<dbReference type="PROSITE" id="PS51686">
    <property type="entry name" value="SAM_MT_RSMB_NOP"/>
    <property type="match status" value="1"/>
</dbReference>
<dbReference type="Gene3D" id="3.30.70.1170">
    <property type="entry name" value="Sun protein, domain 3"/>
    <property type="match status" value="1"/>
</dbReference>
<gene>
    <name evidence="9" type="ORF">HMPREF9087_0014</name>
</gene>
<dbReference type="PANTHER" id="PTHR22807:SF30">
    <property type="entry name" value="28S RRNA (CYTOSINE(4447)-C(5))-METHYLTRANSFERASE-RELATED"/>
    <property type="match status" value="1"/>
</dbReference>
<dbReference type="CDD" id="cd21147">
    <property type="entry name" value="RsmF_methylt_CTD1"/>
    <property type="match status" value="1"/>
</dbReference>
<evidence type="ECO:0000256" key="2">
    <source>
        <dbReference type="ARBA" id="ARBA00022603"/>
    </source>
</evidence>
<feature type="binding site" evidence="6">
    <location>
        <position position="186"/>
    </location>
    <ligand>
        <name>S-adenosyl-L-methionine</name>
        <dbReference type="ChEBI" id="CHEBI:59789"/>
    </ligand>
</feature>
<keyword evidence="4 6" id="KW-0949">S-adenosyl-L-methionine</keyword>
<dbReference type="InterPro" id="IPR029063">
    <property type="entry name" value="SAM-dependent_MTases_sf"/>
</dbReference>
<sequence length="510" mass="56290">MSKKRFLNKKRSAAKRSRSDLVAHFTQLQFFCHLLKEFLHNCFSVARIKKPRRGSMQLPTPFIEKYQRLLGEEAPAFFTALTDNQPVKGFRLNVAKPHAQAMLAKYGPAAVPAPYAEAAYIGEVKGRSLLHQAGYVYSQEPSAMIVATIAAAQPGERVLDLCAAPGGKTTQLASQLQGKGLLVANEIFPKRAKILSENVERWGFPNVVVTNQAPQELSRHFPQFFDKIVVDAPCSGEGMFRKDPVALEEWQAETPDQCAIRQKDILAQAVAMLKPGGQLIYSTCTFAPEENEAMMAWLMEEYPFTIEAIDLANVSHGRSEWGAASGIEKTIRLWPHLNQGEGHFAAKLTSQAEAAPVKKKKKGKGATAKSPLDATTQKLWQAFHKEFPFLQALNATPQLLGENLWLVPEEMPSLKGIKFMRPGLHVGVVKKNRIEPSYALALAIHAEEGAPTVPITLPQWQQYVAGETMSVPGNAGWVILTVDEIPVGFGKQVQGTVKNFFPKGLRFKAI</sequence>
<name>F0EF69_ENTCA</name>
<proteinExistence type="inferred from homology"/>
<dbReference type="InterPro" id="IPR027391">
    <property type="entry name" value="Nol1_Nop2_Fmu_2"/>
</dbReference>
<dbReference type="PANTHER" id="PTHR22807">
    <property type="entry name" value="NOP2 YEAST -RELATED NOL1/NOP2/FMU SUN DOMAIN-CONTAINING"/>
    <property type="match status" value="1"/>
</dbReference>
<evidence type="ECO:0000256" key="3">
    <source>
        <dbReference type="ARBA" id="ARBA00022679"/>
    </source>
</evidence>
<dbReference type="Proteomes" id="UP000004835">
    <property type="component" value="Unassembled WGS sequence"/>
</dbReference>
<keyword evidence="1" id="KW-0963">Cytoplasm</keyword>
<dbReference type="GO" id="GO:0008173">
    <property type="term" value="F:RNA methyltransferase activity"/>
    <property type="evidence" value="ECO:0007669"/>
    <property type="project" value="InterPro"/>
</dbReference>
<dbReference type="Pfam" id="PF01189">
    <property type="entry name" value="Methyltr_RsmB-F"/>
    <property type="match status" value="1"/>
</dbReference>
<evidence type="ECO:0000256" key="6">
    <source>
        <dbReference type="PROSITE-ProRule" id="PRU01023"/>
    </source>
</evidence>
<dbReference type="CDD" id="cd21151">
    <property type="entry name" value="PUA_Nip7-like"/>
    <property type="match status" value="1"/>
</dbReference>
<reference evidence="9 10" key="1">
    <citation type="submission" date="2011-01" db="EMBL/GenBank/DDBJ databases">
        <authorList>
            <person name="Muzny D."/>
            <person name="Qin X."/>
            <person name="Deng J."/>
            <person name="Jiang H."/>
            <person name="Liu Y."/>
            <person name="Qu J."/>
            <person name="Song X.-Z."/>
            <person name="Zhang L."/>
            <person name="Thornton R."/>
            <person name="Coyle M."/>
            <person name="Francisco L."/>
            <person name="Jackson L."/>
            <person name="Javaid M."/>
            <person name="Korchina V."/>
            <person name="Kovar C."/>
            <person name="Mata R."/>
            <person name="Mathew T."/>
            <person name="Ngo R."/>
            <person name="Nguyen L."/>
            <person name="Nguyen N."/>
            <person name="Okwuonu G."/>
            <person name="Ongeri F."/>
            <person name="Pham C."/>
            <person name="Simmons D."/>
            <person name="Wilczek-Boney K."/>
            <person name="Hale W."/>
            <person name="Jakkamsetti A."/>
            <person name="Pham P."/>
            <person name="Ruth R."/>
            <person name="San Lucas F."/>
            <person name="Warren J."/>
            <person name="Zhang J."/>
            <person name="Zhao Z."/>
            <person name="Zhou C."/>
            <person name="Zhu D."/>
            <person name="Lee S."/>
            <person name="Bess C."/>
            <person name="Blankenburg K."/>
            <person name="Forbes L."/>
            <person name="Fu Q."/>
            <person name="Gubbala S."/>
            <person name="Hirani K."/>
            <person name="Jayaseelan J.C."/>
            <person name="Lara F."/>
            <person name="Munidasa M."/>
            <person name="Palculict T."/>
            <person name="Patil S."/>
            <person name="Pu L.-L."/>
            <person name="Saada N."/>
            <person name="Tang L."/>
            <person name="Weissenberger G."/>
            <person name="Zhu Y."/>
            <person name="Hemphill L."/>
            <person name="Shang Y."/>
            <person name="Youmans B."/>
            <person name="Ayvaz T."/>
            <person name="Ross M."/>
            <person name="Santibanez J."/>
            <person name="Aqrawi P."/>
            <person name="Gross S."/>
            <person name="Joshi V."/>
            <person name="Fowler G."/>
            <person name="Nazareth L."/>
            <person name="Reid J."/>
            <person name="Worley K."/>
            <person name="Petrosino J."/>
            <person name="Highlander S."/>
            <person name="Gibbs R."/>
        </authorList>
    </citation>
    <scope>NUCLEOTIDE SEQUENCE [LARGE SCALE GENOMIC DNA]</scope>
    <source>
        <strain evidence="9 10">ATCC 12755</strain>
    </source>
</reference>
<dbReference type="GO" id="GO:0001510">
    <property type="term" value="P:RNA methylation"/>
    <property type="evidence" value="ECO:0007669"/>
    <property type="project" value="InterPro"/>
</dbReference>
<dbReference type="Pfam" id="PF17125">
    <property type="entry name" value="Methyltr_RsmF_N"/>
    <property type="match status" value="1"/>
</dbReference>
<feature type="active site" description="Nucleophile" evidence="6">
    <location>
        <position position="284"/>
    </location>
</feature>
<evidence type="ECO:0000256" key="4">
    <source>
        <dbReference type="ARBA" id="ARBA00022691"/>
    </source>
</evidence>
<dbReference type="SUPFAM" id="SSF53335">
    <property type="entry name" value="S-adenosyl-L-methionine-dependent methyltransferases"/>
    <property type="match status" value="1"/>
</dbReference>
<evidence type="ECO:0000313" key="10">
    <source>
        <dbReference type="Proteomes" id="UP000004835"/>
    </source>
</evidence>
<dbReference type="Gene3D" id="3.40.50.150">
    <property type="entry name" value="Vaccinia Virus protein VP39"/>
    <property type="match status" value="1"/>
</dbReference>
<evidence type="ECO:0000256" key="5">
    <source>
        <dbReference type="ARBA" id="ARBA00022884"/>
    </source>
</evidence>
<dbReference type="GO" id="GO:0003723">
    <property type="term" value="F:RNA binding"/>
    <property type="evidence" value="ECO:0007669"/>
    <property type="project" value="UniProtKB-UniRule"/>
</dbReference>
<dbReference type="Gene3D" id="2.30.130.60">
    <property type="match status" value="1"/>
</dbReference>
<dbReference type="CDD" id="cd02440">
    <property type="entry name" value="AdoMet_MTases"/>
    <property type="match status" value="1"/>
</dbReference>
<keyword evidence="2 6" id="KW-0489">Methyltransferase</keyword>
<evidence type="ECO:0000313" key="9">
    <source>
        <dbReference type="EMBL" id="EGC71264.1"/>
    </source>
</evidence>
<dbReference type="Pfam" id="PF17126">
    <property type="entry name" value="RsmF_methylt_CI"/>
    <property type="match status" value="1"/>
</dbReference>
<feature type="binding site" evidence="6">
    <location>
        <begin position="162"/>
        <end position="168"/>
    </location>
    <ligand>
        <name>S-adenosyl-L-methionine</name>
        <dbReference type="ChEBI" id="CHEBI:59789"/>
    </ligand>
</feature>
<comment type="similarity">
    <text evidence="6">Belongs to the class I-like SAM-binding methyltransferase superfamily. RsmB/NOP family.</text>
</comment>
<feature type="region of interest" description="Disordered" evidence="7">
    <location>
        <begin position="352"/>
        <end position="371"/>
    </location>
</feature>
<accession>F0EF69</accession>
<evidence type="ECO:0000256" key="7">
    <source>
        <dbReference type="SAM" id="MobiDB-lite"/>
    </source>
</evidence>
<feature type="binding site" evidence="6">
    <location>
        <position position="231"/>
    </location>
    <ligand>
        <name>S-adenosyl-L-methionine</name>
        <dbReference type="ChEBI" id="CHEBI:59789"/>
    </ligand>
</feature>